<dbReference type="AlphaFoldDB" id="A0AAD1XCK1"/>
<protein>
    <submittedName>
        <fullName evidence="2">Uncharacterized protein</fullName>
    </submittedName>
</protein>
<evidence type="ECO:0000313" key="2">
    <source>
        <dbReference type="EMBL" id="CAI2366117.1"/>
    </source>
</evidence>
<feature type="compositionally biased region" description="Polar residues" evidence="1">
    <location>
        <begin position="160"/>
        <end position="183"/>
    </location>
</feature>
<dbReference type="EMBL" id="CAMPGE010007190">
    <property type="protein sequence ID" value="CAI2366117.1"/>
    <property type="molecule type" value="Genomic_DNA"/>
</dbReference>
<sequence length="261" mass="30211">MVKKQLSRNKNKWLRRKEQWQSVNSTFNSIKKFQRISFSKLIREGSHERYSDFEKKFSPTKRSLNKNLKNSLLTLKKKAHTAPNTQNLNRRRQKLLNSSKKPIILLKQSREMLPNVKELLNPAFLPNGKKPLRPMVSIKNYRHKFTELENKDQGIKDNKASFTPTQKETKQSPLLASESTSCNSPTMKFHKEDALIGGFKRVSNSLNQFKSLRNSVLPPHPFLSSNERKPNPNSLMSALLKRSIDYSKMFASSDRLPNISS</sequence>
<name>A0AAD1XCK1_EUPCR</name>
<evidence type="ECO:0000256" key="1">
    <source>
        <dbReference type="SAM" id="MobiDB-lite"/>
    </source>
</evidence>
<gene>
    <name evidence="2" type="ORF">ECRASSUSDP1_LOCUS7388</name>
</gene>
<feature type="region of interest" description="Disordered" evidence="1">
    <location>
        <begin position="152"/>
        <end position="183"/>
    </location>
</feature>
<organism evidence="2 3">
    <name type="scientific">Euplotes crassus</name>
    <dbReference type="NCBI Taxonomy" id="5936"/>
    <lineage>
        <taxon>Eukaryota</taxon>
        <taxon>Sar</taxon>
        <taxon>Alveolata</taxon>
        <taxon>Ciliophora</taxon>
        <taxon>Intramacronucleata</taxon>
        <taxon>Spirotrichea</taxon>
        <taxon>Hypotrichia</taxon>
        <taxon>Euplotida</taxon>
        <taxon>Euplotidae</taxon>
        <taxon>Moneuplotes</taxon>
    </lineage>
</organism>
<proteinExistence type="predicted"/>
<comment type="caution">
    <text evidence="2">The sequence shown here is derived from an EMBL/GenBank/DDBJ whole genome shotgun (WGS) entry which is preliminary data.</text>
</comment>
<evidence type="ECO:0000313" key="3">
    <source>
        <dbReference type="Proteomes" id="UP001295684"/>
    </source>
</evidence>
<reference evidence="2" key="1">
    <citation type="submission" date="2023-07" db="EMBL/GenBank/DDBJ databases">
        <authorList>
            <consortium name="AG Swart"/>
            <person name="Singh M."/>
            <person name="Singh A."/>
            <person name="Seah K."/>
            <person name="Emmerich C."/>
        </authorList>
    </citation>
    <scope>NUCLEOTIDE SEQUENCE</scope>
    <source>
        <strain evidence="2">DP1</strain>
    </source>
</reference>
<dbReference type="Proteomes" id="UP001295684">
    <property type="component" value="Unassembled WGS sequence"/>
</dbReference>
<accession>A0AAD1XCK1</accession>
<keyword evidence="3" id="KW-1185">Reference proteome</keyword>